<comment type="caution">
    <text evidence="1">The sequence shown here is derived from an EMBL/GenBank/DDBJ whole genome shotgun (WGS) entry which is preliminary data.</text>
</comment>
<organism evidence="1 2">
    <name type="scientific">Virgibacillus pantothenticus</name>
    <dbReference type="NCBI Taxonomy" id="1473"/>
    <lineage>
        <taxon>Bacteria</taxon>
        <taxon>Bacillati</taxon>
        <taxon>Bacillota</taxon>
        <taxon>Bacilli</taxon>
        <taxon>Bacillales</taxon>
        <taxon>Bacillaceae</taxon>
        <taxon>Virgibacillus</taxon>
    </lineage>
</organism>
<accession>A0A0L0QQY4</accession>
<dbReference type="Proteomes" id="UP000036780">
    <property type="component" value="Unassembled WGS sequence"/>
</dbReference>
<sequence>MNQQETVISVSELETLHTEGAGYDILRYISLPELLGKESHTLLYFMGRKLARKFDIQTMEDIIRLFALLGWGQLEMVKDKRKSITFQLMADAVALRLQAPFPTDFRLEAGFLAEALLQIENRDCECIESINKRIHQVEFKAMFSTD</sequence>
<dbReference type="InterPro" id="IPR019642">
    <property type="entry name" value="DUF2507"/>
</dbReference>
<dbReference type="AlphaFoldDB" id="A0A0L0QQY4"/>
<dbReference type="Pfam" id="PF10702">
    <property type="entry name" value="DUF2507"/>
    <property type="match status" value="1"/>
</dbReference>
<evidence type="ECO:0000313" key="2">
    <source>
        <dbReference type="Proteomes" id="UP000036780"/>
    </source>
</evidence>
<evidence type="ECO:0000313" key="1">
    <source>
        <dbReference type="EMBL" id="KNE21010.1"/>
    </source>
</evidence>
<evidence type="ECO:0008006" key="3">
    <source>
        <dbReference type="Google" id="ProtNLM"/>
    </source>
</evidence>
<dbReference type="InterPro" id="IPR024096">
    <property type="entry name" value="NO_sig/Golgi_transp_ligand-bd"/>
</dbReference>
<reference evidence="2" key="1">
    <citation type="submission" date="2015-07" db="EMBL/GenBank/DDBJ databases">
        <title>Fjat-10053 dsm26.</title>
        <authorList>
            <person name="Liu B."/>
            <person name="Wang J."/>
            <person name="Zhu Y."/>
            <person name="Liu G."/>
            <person name="Chen Q."/>
            <person name="Chen Z."/>
            <person name="Lan J."/>
            <person name="Che J."/>
            <person name="Ge C."/>
            <person name="Shi H."/>
            <person name="Pan Z."/>
            <person name="Liu X."/>
        </authorList>
    </citation>
    <scope>NUCLEOTIDE SEQUENCE [LARGE SCALE GENOMIC DNA]</scope>
    <source>
        <strain evidence="2">DSM 26</strain>
    </source>
</reference>
<dbReference type="PATRIC" id="fig|1473.5.peg.2887"/>
<dbReference type="SUPFAM" id="SSF111126">
    <property type="entry name" value="Ligand-binding domain in the NO signalling and Golgi transport"/>
    <property type="match status" value="1"/>
</dbReference>
<dbReference type="EMBL" id="LGTO01000007">
    <property type="protein sequence ID" value="KNE21010.1"/>
    <property type="molecule type" value="Genomic_DNA"/>
</dbReference>
<proteinExistence type="predicted"/>
<dbReference type="Gene3D" id="3.30.1380.20">
    <property type="entry name" value="Trafficking protein particle complex subunit 3"/>
    <property type="match status" value="1"/>
</dbReference>
<name>A0A0L0QQY4_VIRPA</name>
<protein>
    <recommendedName>
        <fullName evidence="3">DUF2507 domain-containing protein</fullName>
    </recommendedName>
</protein>
<keyword evidence="2" id="KW-1185">Reference proteome</keyword>
<gene>
    <name evidence="1" type="ORF">AFK71_20590</name>
</gene>